<dbReference type="InterPro" id="IPR001496">
    <property type="entry name" value="SOCS_box"/>
</dbReference>
<dbReference type="CDD" id="cd03587">
    <property type="entry name" value="SOCS"/>
    <property type="match status" value="1"/>
</dbReference>
<accession>A0A8T0EGD6</accession>
<evidence type="ECO:0000313" key="2">
    <source>
        <dbReference type="EMBL" id="KAF8770468.1"/>
    </source>
</evidence>
<dbReference type="SMART" id="SM00969">
    <property type="entry name" value="SOCS_box"/>
    <property type="match status" value="1"/>
</dbReference>
<protein>
    <recommendedName>
        <fullName evidence="1">SOCS box domain-containing protein</fullName>
    </recommendedName>
</protein>
<gene>
    <name evidence="2" type="ORF">HNY73_017994</name>
</gene>
<dbReference type="PROSITE" id="PS50225">
    <property type="entry name" value="SOCS"/>
    <property type="match status" value="1"/>
</dbReference>
<dbReference type="Pfam" id="PF07525">
    <property type="entry name" value="SOCS_box"/>
    <property type="match status" value="1"/>
</dbReference>
<dbReference type="InterPro" id="IPR036036">
    <property type="entry name" value="SOCS_box-like_dom_sf"/>
</dbReference>
<dbReference type="AlphaFoldDB" id="A0A8T0EGD6"/>
<name>A0A8T0EGD6_ARGBR</name>
<sequence length="180" mass="20903">MCMITGKFDLVAVLLRYRDAPRFAIFPCEDMAMYMTRQPRARLLEPVFEGLISSRRLLLLLQIIRSFLEGSSVRTITGVTHATRSEALRLVWNSIPDSYITFDEMTRICGRKYGITNLRNAHYTYRKAVLFDSPFIQPRSLKQYCRTIIRRLLNDNHLLPDGIDCLGLPNDLKLFLKLQS</sequence>
<organism evidence="2 3">
    <name type="scientific">Argiope bruennichi</name>
    <name type="common">Wasp spider</name>
    <name type="synonym">Aranea bruennichi</name>
    <dbReference type="NCBI Taxonomy" id="94029"/>
    <lineage>
        <taxon>Eukaryota</taxon>
        <taxon>Metazoa</taxon>
        <taxon>Ecdysozoa</taxon>
        <taxon>Arthropoda</taxon>
        <taxon>Chelicerata</taxon>
        <taxon>Arachnida</taxon>
        <taxon>Araneae</taxon>
        <taxon>Araneomorphae</taxon>
        <taxon>Entelegynae</taxon>
        <taxon>Araneoidea</taxon>
        <taxon>Araneidae</taxon>
        <taxon>Argiope</taxon>
    </lineage>
</organism>
<evidence type="ECO:0000313" key="3">
    <source>
        <dbReference type="Proteomes" id="UP000807504"/>
    </source>
</evidence>
<feature type="domain" description="SOCS box" evidence="1">
    <location>
        <begin position="137"/>
        <end position="180"/>
    </location>
</feature>
<dbReference type="Proteomes" id="UP000807504">
    <property type="component" value="Unassembled WGS sequence"/>
</dbReference>
<reference evidence="2" key="2">
    <citation type="submission" date="2020-06" db="EMBL/GenBank/DDBJ databases">
        <authorList>
            <person name="Sheffer M."/>
        </authorList>
    </citation>
    <scope>NUCLEOTIDE SEQUENCE</scope>
</reference>
<evidence type="ECO:0000259" key="1">
    <source>
        <dbReference type="PROSITE" id="PS50225"/>
    </source>
</evidence>
<reference evidence="2" key="1">
    <citation type="journal article" date="2020" name="bioRxiv">
        <title>Chromosome-level reference genome of the European wasp spider Argiope bruennichi: a resource for studies on range expansion and evolutionary adaptation.</title>
        <authorList>
            <person name="Sheffer M.M."/>
            <person name="Hoppe A."/>
            <person name="Krehenwinkel H."/>
            <person name="Uhl G."/>
            <person name="Kuss A.W."/>
            <person name="Jensen L."/>
            <person name="Jensen C."/>
            <person name="Gillespie R.G."/>
            <person name="Hoff K.J."/>
            <person name="Prost S."/>
        </authorList>
    </citation>
    <scope>NUCLEOTIDE SEQUENCE</scope>
</reference>
<dbReference type="GO" id="GO:0035556">
    <property type="term" value="P:intracellular signal transduction"/>
    <property type="evidence" value="ECO:0007669"/>
    <property type="project" value="InterPro"/>
</dbReference>
<dbReference type="SUPFAM" id="SSF158235">
    <property type="entry name" value="SOCS box-like"/>
    <property type="match status" value="1"/>
</dbReference>
<comment type="caution">
    <text evidence="2">The sequence shown here is derived from an EMBL/GenBank/DDBJ whole genome shotgun (WGS) entry which is preliminary data.</text>
</comment>
<dbReference type="EMBL" id="JABXBU010002228">
    <property type="protein sequence ID" value="KAF8770468.1"/>
    <property type="molecule type" value="Genomic_DNA"/>
</dbReference>
<keyword evidence="3" id="KW-1185">Reference proteome</keyword>
<proteinExistence type="predicted"/>